<feature type="region of interest" description="Disordered" evidence="2">
    <location>
        <begin position="98"/>
        <end position="122"/>
    </location>
</feature>
<dbReference type="CDD" id="cd07581">
    <property type="entry name" value="nitrilase_3"/>
    <property type="match status" value="1"/>
</dbReference>
<dbReference type="PROSITE" id="PS50263">
    <property type="entry name" value="CN_HYDROLASE"/>
    <property type="match status" value="1"/>
</dbReference>
<dbReference type="Proteomes" id="UP000216444">
    <property type="component" value="Unassembled WGS sequence"/>
</dbReference>
<evidence type="ECO:0000313" key="5">
    <source>
        <dbReference type="Proteomes" id="UP000216444"/>
    </source>
</evidence>
<dbReference type="RefSeq" id="WP_245819277.1">
    <property type="nucleotide sequence ID" value="NZ_MWWV01000004.1"/>
</dbReference>
<gene>
    <name evidence="4" type="ORF">BTIS_0831</name>
</gene>
<reference evidence="4 5" key="1">
    <citation type="journal article" date="2017" name="BMC Genomics">
        <title>Comparative genomic and phylogenomic analyses of the Bifidobacteriaceae family.</title>
        <authorList>
            <person name="Lugli G.A."/>
            <person name="Milani C."/>
            <person name="Turroni F."/>
            <person name="Duranti S."/>
            <person name="Mancabelli L."/>
            <person name="Mangifesta M."/>
            <person name="Ferrario C."/>
            <person name="Modesto M."/>
            <person name="Mattarelli P."/>
            <person name="Jiri K."/>
            <person name="van Sinderen D."/>
            <person name="Ventura M."/>
        </authorList>
    </citation>
    <scope>NUCLEOTIDE SEQUENCE [LARGE SCALE GENOMIC DNA]</scope>
    <source>
        <strain evidence="4 5">DSM 100201</strain>
    </source>
</reference>
<dbReference type="EMBL" id="MWWV01000004">
    <property type="protein sequence ID" value="OZG58462.1"/>
    <property type="molecule type" value="Genomic_DNA"/>
</dbReference>
<dbReference type="InterPro" id="IPR003010">
    <property type="entry name" value="C-N_Hydrolase"/>
</dbReference>
<evidence type="ECO:0000256" key="1">
    <source>
        <dbReference type="ARBA" id="ARBA00010613"/>
    </source>
</evidence>
<dbReference type="PANTHER" id="PTHR23088">
    <property type="entry name" value="NITRILASE-RELATED"/>
    <property type="match status" value="1"/>
</dbReference>
<name>A0A261FH32_9BIFI</name>
<dbReference type="AlphaFoldDB" id="A0A261FH32"/>
<comment type="caution">
    <text evidence="4">The sequence shown here is derived from an EMBL/GenBank/DDBJ whole genome shotgun (WGS) entry which is preliminary data.</text>
</comment>
<dbReference type="Gene3D" id="3.60.110.10">
    <property type="entry name" value="Carbon-nitrogen hydrolase"/>
    <property type="match status" value="1"/>
</dbReference>
<protein>
    <submittedName>
        <fullName evidence="4">Hydrolase</fullName>
    </submittedName>
</protein>
<evidence type="ECO:0000259" key="3">
    <source>
        <dbReference type="PROSITE" id="PS50263"/>
    </source>
</evidence>
<dbReference type="PROSITE" id="PS01227">
    <property type="entry name" value="UPF0012"/>
    <property type="match status" value="1"/>
</dbReference>
<organism evidence="4 5">
    <name type="scientific">Bifidobacterium tissieri</name>
    <dbReference type="NCBI Taxonomy" id="1630162"/>
    <lineage>
        <taxon>Bacteria</taxon>
        <taxon>Bacillati</taxon>
        <taxon>Actinomycetota</taxon>
        <taxon>Actinomycetes</taxon>
        <taxon>Bifidobacteriales</taxon>
        <taxon>Bifidobacteriaceae</taxon>
        <taxon>Bifidobacterium</taxon>
    </lineage>
</organism>
<accession>A0A261FH32</accession>
<evidence type="ECO:0000313" key="4">
    <source>
        <dbReference type="EMBL" id="OZG58462.1"/>
    </source>
</evidence>
<dbReference type="SUPFAM" id="SSF56317">
    <property type="entry name" value="Carbon-nitrogen hydrolase"/>
    <property type="match status" value="1"/>
</dbReference>
<proteinExistence type="inferred from homology"/>
<keyword evidence="4" id="KW-0378">Hydrolase</keyword>
<keyword evidence="5" id="KW-1185">Reference proteome</keyword>
<sequence length="300" mass="32151">MTNRLAVAVAQFTVAQDPDRNLEIIDGFAGDAAARSARLLVLPEGLIARDGDDDGFAAAHAQPLDGSFVRGLRRISAERGIALMGTVHALEAPDVKADGSAENAGDVGSGDDQAQELGQEPLRARSPRVSNMFLVIRDGEIIASYRKLHLYDAFAARESDVVRPGTELPPIVDIDGWKIGVMTCYDVRFPETARSLAVRGADAIVVSAAWVRGAAKEYHWSLMTAARAVENTCYVLACSEVSKRNIGCSRIIGPLGEVIAQAGDSEAEMITATLDRAALADARRTLPVLDNRRFADPVLR</sequence>
<evidence type="ECO:0000256" key="2">
    <source>
        <dbReference type="SAM" id="MobiDB-lite"/>
    </source>
</evidence>
<dbReference type="PANTHER" id="PTHR23088:SF27">
    <property type="entry name" value="DEAMINATED GLUTATHIONE AMIDASE"/>
    <property type="match status" value="1"/>
</dbReference>
<dbReference type="InterPro" id="IPR001110">
    <property type="entry name" value="UPF0012_CS"/>
</dbReference>
<dbReference type="Pfam" id="PF00795">
    <property type="entry name" value="CN_hydrolase"/>
    <property type="match status" value="1"/>
</dbReference>
<dbReference type="InterPro" id="IPR036526">
    <property type="entry name" value="C-N_Hydrolase_sf"/>
</dbReference>
<dbReference type="GO" id="GO:0016787">
    <property type="term" value="F:hydrolase activity"/>
    <property type="evidence" value="ECO:0007669"/>
    <property type="project" value="UniProtKB-KW"/>
</dbReference>
<feature type="domain" description="CN hydrolase" evidence="3">
    <location>
        <begin position="3"/>
        <end position="276"/>
    </location>
</feature>
<comment type="similarity">
    <text evidence="1">Belongs to the carbon-nitrogen hydrolase superfamily. NIT1/NIT2 family.</text>
</comment>